<evidence type="ECO:0000256" key="6">
    <source>
        <dbReference type="SAM" id="Phobius"/>
    </source>
</evidence>
<dbReference type="RefSeq" id="WP_308865001.1">
    <property type="nucleotide sequence ID" value="NZ_JAVHUL010000030.1"/>
</dbReference>
<feature type="domain" description="EamA" evidence="7">
    <location>
        <begin position="10"/>
        <end position="138"/>
    </location>
</feature>
<dbReference type="PANTHER" id="PTHR32322:SF2">
    <property type="entry name" value="EAMA DOMAIN-CONTAINING PROTEIN"/>
    <property type="match status" value="1"/>
</dbReference>
<evidence type="ECO:0000256" key="5">
    <source>
        <dbReference type="ARBA" id="ARBA00023136"/>
    </source>
</evidence>
<feature type="transmembrane region" description="Helical" evidence="6">
    <location>
        <begin position="244"/>
        <end position="265"/>
    </location>
</feature>
<dbReference type="InterPro" id="IPR037185">
    <property type="entry name" value="EmrE-like"/>
</dbReference>
<comment type="subcellular location">
    <subcellularLocation>
        <location evidence="1">Membrane</location>
        <topology evidence="1">Multi-pass membrane protein</topology>
    </subcellularLocation>
</comment>
<feature type="transmembrane region" description="Helical" evidence="6">
    <location>
        <begin position="9"/>
        <end position="26"/>
    </location>
</feature>
<feature type="transmembrane region" description="Helical" evidence="6">
    <location>
        <begin position="38"/>
        <end position="58"/>
    </location>
</feature>
<dbReference type="PANTHER" id="PTHR32322">
    <property type="entry name" value="INNER MEMBRANE TRANSPORTER"/>
    <property type="match status" value="1"/>
</dbReference>
<evidence type="ECO:0000259" key="7">
    <source>
        <dbReference type="Pfam" id="PF00892"/>
    </source>
</evidence>
<feature type="transmembrane region" description="Helical" evidence="6">
    <location>
        <begin position="271"/>
        <end position="288"/>
    </location>
</feature>
<organism evidence="8 9">
    <name type="scientific">Mesonia profundi</name>
    <dbReference type="NCBI Taxonomy" id="3070998"/>
    <lineage>
        <taxon>Bacteria</taxon>
        <taxon>Pseudomonadati</taxon>
        <taxon>Bacteroidota</taxon>
        <taxon>Flavobacteriia</taxon>
        <taxon>Flavobacteriales</taxon>
        <taxon>Flavobacteriaceae</taxon>
        <taxon>Mesonia</taxon>
    </lineage>
</organism>
<sequence>MKQILQNKFLLLLIISITWGSSFILIKKTLPVFDPYQIGAFRAGLSGLLLAFIGFPALRRMKKKDIFWIALSGLFGNFLVVFIFPFAQREVSSSLAGIINALDPIFTLILGALLFGIRSKIIQYLGAVIGFAGALILVYTSGSESSDSHYFYIVLLIIGAALYAISALIVEKKLTHIKSSELASSIYSIWMIPSLIILGFSGFFTEIDYSQPATLESLGYLVFLTVVSTTLVMFLFFKLVQDTSAVFVSSISLLIPVIAVFWGILDGEKFTLWYALGGILVLIGVYFIRDEQEKAEKPSE</sequence>
<evidence type="ECO:0000313" key="8">
    <source>
        <dbReference type="EMBL" id="MDQ7918061.1"/>
    </source>
</evidence>
<evidence type="ECO:0000256" key="3">
    <source>
        <dbReference type="ARBA" id="ARBA00022692"/>
    </source>
</evidence>
<dbReference type="InterPro" id="IPR050638">
    <property type="entry name" value="AA-Vitamin_Transporters"/>
</dbReference>
<evidence type="ECO:0000256" key="1">
    <source>
        <dbReference type="ARBA" id="ARBA00004141"/>
    </source>
</evidence>
<accession>A0ABU1A2Z9</accession>
<name>A0ABU1A2Z9_9FLAO</name>
<proteinExistence type="inferred from homology"/>
<feature type="transmembrane region" description="Helical" evidence="6">
    <location>
        <begin position="182"/>
        <end position="205"/>
    </location>
</feature>
<evidence type="ECO:0000256" key="4">
    <source>
        <dbReference type="ARBA" id="ARBA00022989"/>
    </source>
</evidence>
<keyword evidence="5 6" id="KW-0472">Membrane</keyword>
<feature type="transmembrane region" description="Helical" evidence="6">
    <location>
        <begin position="121"/>
        <end position="139"/>
    </location>
</feature>
<dbReference type="EMBL" id="JAVHUL010000030">
    <property type="protein sequence ID" value="MDQ7918061.1"/>
    <property type="molecule type" value="Genomic_DNA"/>
</dbReference>
<evidence type="ECO:0000256" key="2">
    <source>
        <dbReference type="ARBA" id="ARBA00007362"/>
    </source>
</evidence>
<feature type="transmembrane region" description="Helical" evidence="6">
    <location>
        <begin position="151"/>
        <end position="170"/>
    </location>
</feature>
<comment type="similarity">
    <text evidence="2">Belongs to the EamA transporter family.</text>
</comment>
<gene>
    <name evidence="8" type="ORF">RBU60_10775</name>
</gene>
<keyword evidence="3 6" id="KW-0812">Transmembrane</keyword>
<dbReference type="Pfam" id="PF00892">
    <property type="entry name" value="EamA"/>
    <property type="match status" value="2"/>
</dbReference>
<comment type="caution">
    <text evidence="8">The sequence shown here is derived from an EMBL/GenBank/DDBJ whole genome shotgun (WGS) entry which is preliminary data.</text>
</comment>
<evidence type="ECO:0000313" key="9">
    <source>
        <dbReference type="Proteomes" id="UP001230915"/>
    </source>
</evidence>
<keyword evidence="9" id="KW-1185">Reference proteome</keyword>
<feature type="transmembrane region" description="Helical" evidence="6">
    <location>
        <begin position="65"/>
        <end position="87"/>
    </location>
</feature>
<feature type="domain" description="EamA" evidence="7">
    <location>
        <begin position="152"/>
        <end position="288"/>
    </location>
</feature>
<feature type="transmembrane region" description="Helical" evidence="6">
    <location>
        <begin position="93"/>
        <end position="114"/>
    </location>
</feature>
<keyword evidence="4 6" id="KW-1133">Transmembrane helix</keyword>
<reference evidence="8 9" key="1">
    <citation type="submission" date="2023-08" db="EMBL/GenBank/DDBJ databases">
        <title>Mesonia sp. MT50, isolated from deep-sea sediment of the Mariana Trench.</title>
        <authorList>
            <person name="Fu H."/>
        </authorList>
    </citation>
    <scope>NUCLEOTIDE SEQUENCE [LARGE SCALE GENOMIC DNA]</scope>
    <source>
        <strain evidence="8 9">MT50</strain>
    </source>
</reference>
<dbReference type="Proteomes" id="UP001230915">
    <property type="component" value="Unassembled WGS sequence"/>
</dbReference>
<feature type="transmembrane region" description="Helical" evidence="6">
    <location>
        <begin position="217"/>
        <end position="237"/>
    </location>
</feature>
<dbReference type="SUPFAM" id="SSF103481">
    <property type="entry name" value="Multidrug resistance efflux transporter EmrE"/>
    <property type="match status" value="2"/>
</dbReference>
<protein>
    <submittedName>
        <fullName evidence="8">DMT family transporter</fullName>
    </submittedName>
</protein>
<dbReference type="InterPro" id="IPR000620">
    <property type="entry name" value="EamA_dom"/>
</dbReference>